<sequence length="258" mass="29650">MKRFLFLTLLITHAVTAQQPPPDLNSYLKGKSSTSLSDTRYQMLTDAGLTLGFRGGKAQRAWELRQALESRTSTLDALYDFRPLTHREGWLPPVIDEARDVATITDDQIRTASTIYTIVLPERFISNPPSWRTWLYAGLDVQVPEGPENMVKPENAEQRRILRDAITQGWQEGRERADHTLEASFNRLTRDYRGMLLYSALLRQGKISRPTVTEQHQTVTGDKQRLVTGDRVRRLQDRAGFETDKTKWKPVISREKPQ</sequence>
<organism evidence="1">
    <name type="scientific">Salmonella enterica subsp. enterica serovar Saintpaul</name>
    <dbReference type="NCBI Taxonomy" id="90105"/>
    <lineage>
        <taxon>Bacteria</taxon>
        <taxon>Pseudomonadati</taxon>
        <taxon>Pseudomonadota</taxon>
        <taxon>Gammaproteobacteria</taxon>
        <taxon>Enterobacterales</taxon>
        <taxon>Enterobacteriaceae</taxon>
        <taxon>Salmonella</taxon>
    </lineage>
</organism>
<reference evidence="1" key="1">
    <citation type="submission" date="2018-06" db="EMBL/GenBank/DDBJ databases">
        <authorList>
            <person name="Ashton P.M."/>
            <person name="Dallman T."/>
            <person name="Nair S."/>
            <person name="De Pinna E."/>
            <person name="Peters T."/>
            <person name="Grant K."/>
        </authorList>
    </citation>
    <scope>NUCLEOTIDE SEQUENCE</scope>
    <source>
        <strain evidence="1">187601</strain>
    </source>
</reference>
<dbReference type="AlphaFoldDB" id="A0A5W5K213"/>
<dbReference type="EMBL" id="AAHKMO010000060">
    <property type="protein sequence ID" value="EBX1946888.1"/>
    <property type="molecule type" value="Genomic_DNA"/>
</dbReference>
<accession>A0A5W5K213</accession>
<comment type="caution">
    <text evidence="1">The sequence shown here is derived from an EMBL/GenBank/DDBJ whole genome shotgun (WGS) entry which is preliminary data.</text>
</comment>
<protein>
    <submittedName>
        <fullName evidence="1">Conjugal transfer protein</fullName>
    </submittedName>
</protein>
<dbReference type="InterPro" id="IPR031618">
    <property type="entry name" value="T4SS_TraI"/>
</dbReference>
<evidence type="ECO:0000313" key="1">
    <source>
        <dbReference type="EMBL" id="EBX1946888.1"/>
    </source>
</evidence>
<name>A0A5W5K213_SALET</name>
<dbReference type="Pfam" id="PF16932">
    <property type="entry name" value="T4SS_TraI"/>
    <property type="match status" value="1"/>
</dbReference>
<gene>
    <name evidence="1" type="ORF">DRD48_25020</name>
</gene>
<proteinExistence type="predicted"/>